<sequence>MEFFTRFRTPVGFLLREVLSSSRTYLDAVNHLANRHLFSPSYIIIGGRNRGEGAIITRDRMHAANVTMLNDDRWFLVETNFDPWKKDEDKRRYAAIKFLYIVITS</sequence>
<accession>A0A2G9UIR3</accession>
<dbReference type="PANTHER" id="PTHR28583">
    <property type="entry name" value="ACID AMIDASE"/>
    <property type="match status" value="1"/>
</dbReference>
<organism evidence="1 2">
    <name type="scientific">Teladorsagia circumcincta</name>
    <name type="common">Brown stomach worm</name>
    <name type="synonym">Ostertagia circumcincta</name>
    <dbReference type="NCBI Taxonomy" id="45464"/>
    <lineage>
        <taxon>Eukaryota</taxon>
        <taxon>Metazoa</taxon>
        <taxon>Ecdysozoa</taxon>
        <taxon>Nematoda</taxon>
        <taxon>Chromadorea</taxon>
        <taxon>Rhabditida</taxon>
        <taxon>Rhabditina</taxon>
        <taxon>Rhabditomorpha</taxon>
        <taxon>Strongyloidea</taxon>
        <taxon>Trichostrongylidae</taxon>
        <taxon>Teladorsagia</taxon>
    </lineage>
</organism>
<evidence type="ECO:0000313" key="2">
    <source>
        <dbReference type="Proteomes" id="UP000230423"/>
    </source>
</evidence>
<dbReference type="Proteomes" id="UP000230423">
    <property type="component" value="Unassembled WGS sequence"/>
</dbReference>
<dbReference type="OrthoDB" id="5816893at2759"/>
<keyword evidence="2" id="KW-1185">Reference proteome</keyword>
<proteinExistence type="predicted"/>
<gene>
    <name evidence="1" type="ORF">TELCIR_08124</name>
</gene>
<dbReference type="GO" id="GO:0016810">
    <property type="term" value="F:hydrolase activity, acting on carbon-nitrogen (but not peptide) bonds"/>
    <property type="evidence" value="ECO:0007669"/>
    <property type="project" value="TreeGrafter"/>
</dbReference>
<name>A0A2G9UIR3_TELCI</name>
<dbReference type="AlphaFoldDB" id="A0A2G9UIR3"/>
<reference evidence="1 2" key="1">
    <citation type="submission" date="2015-09" db="EMBL/GenBank/DDBJ databases">
        <title>Draft genome of the parasitic nematode Teladorsagia circumcincta isolate WARC Sus (inbred).</title>
        <authorList>
            <person name="Mitreva M."/>
        </authorList>
    </citation>
    <scope>NUCLEOTIDE SEQUENCE [LARGE SCALE GENOMIC DNA]</scope>
    <source>
        <strain evidence="1 2">S</strain>
    </source>
</reference>
<dbReference type="PANTHER" id="PTHR28583:SF4">
    <property type="entry name" value="N-ACYLETHANOLAMINE-HYDROLYZING ACID AMIDASE"/>
    <property type="match status" value="1"/>
</dbReference>
<protein>
    <submittedName>
        <fullName evidence="1">Uncharacterized protein</fullName>
    </submittedName>
</protein>
<dbReference type="EMBL" id="KZ346422">
    <property type="protein sequence ID" value="PIO70033.1"/>
    <property type="molecule type" value="Genomic_DNA"/>
</dbReference>
<evidence type="ECO:0000313" key="1">
    <source>
        <dbReference type="EMBL" id="PIO70033.1"/>
    </source>
</evidence>